<organism evidence="4 5">
    <name type="scientific">Metabacillus niabensis</name>
    <dbReference type="NCBI Taxonomy" id="324854"/>
    <lineage>
        <taxon>Bacteria</taxon>
        <taxon>Bacillati</taxon>
        <taxon>Bacillota</taxon>
        <taxon>Bacilli</taxon>
        <taxon>Bacillales</taxon>
        <taxon>Bacillaceae</taxon>
        <taxon>Metabacillus</taxon>
    </lineage>
</organism>
<dbReference type="RefSeq" id="WP_174881338.1">
    <property type="nucleotide sequence ID" value="NZ_CADEPK010000352.1"/>
</dbReference>
<comment type="caution">
    <text evidence="4">The sequence shown here is derived from an EMBL/GenBank/DDBJ whole genome shotgun (WGS) entry which is preliminary data.</text>
</comment>
<dbReference type="EMBL" id="JAUSTZ010000012">
    <property type="protein sequence ID" value="MDQ0227863.1"/>
    <property type="molecule type" value="Genomic_DNA"/>
</dbReference>
<feature type="domain" description="N-acetyltransferase" evidence="3">
    <location>
        <begin position="1"/>
        <end position="141"/>
    </location>
</feature>
<sequence length="288" mass="33361">MEIRKLTKFNEKVIKEIREVEGICKNHDGVNGSLFLDTSMNFHQDIKSIFLLYKDNRLVSLLTMFIPMNEEAEISAYTLPEYRRKGYFNRLLEEAIEEVKKYHIPRLMFICEPESDDGLETIKKLNAELDFTEYSLRYNNPSSEMKIENVPNISLQRAEQNDLDGIIHLSQEIFNDDYEVAKSIITKIFEANNRVQYVAKLEGKRIGIGSVSFENNEASIFGIGVSQKYQGKGFGRELIMLIINELKSKGIENIMIEVDSLNERAFKLYKSCGFQVEASFHYFRKSVS</sequence>
<reference evidence="4 5" key="1">
    <citation type="submission" date="2023-07" db="EMBL/GenBank/DDBJ databases">
        <title>Genomic Encyclopedia of Type Strains, Phase IV (KMG-IV): sequencing the most valuable type-strain genomes for metagenomic binning, comparative biology and taxonomic classification.</title>
        <authorList>
            <person name="Goeker M."/>
        </authorList>
    </citation>
    <scope>NUCLEOTIDE SEQUENCE [LARGE SCALE GENOMIC DNA]</scope>
    <source>
        <strain evidence="4 5">DSM 17723</strain>
    </source>
</reference>
<dbReference type="InterPro" id="IPR000182">
    <property type="entry name" value="GNAT_dom"/>
</dbReference>
<evidence type="ECO:0000256" key="2">
    <source>
        <dbReference type="ARBA" id="ARBA00023315"/>
    </source>
</evidence>
<dbReference type="SUPFAM" id="SSF55729">
    <property type="entry name" value="Acyl-CoA N-acyltransferases (Nat)"/>
    <property type="match status" value="2"/>
</dbReference>
<evidence type="ECO:0000259" key="3">
    <source>
        <dbReference type="PROSITE" id="PS51186"/>
    </source>
</evidence>
<protein>
    <submittedName>
        <fullName evidence="4">Ribosomal protein S18 acetylase RimI-like enzyme</fullName>
    </submittedName>
</protein>
<dbReference type="Pfam" id="PF00583">
    <property type="entry name" value="Acetyltransf_1"/>
    <property type="match status" value="2"/>
</dbReference>
<gene>
    <name evidence="4" type="ORF">J2S02_004210</name>
</gene>
<evidence type="ECO:0000313" key="5">
    <source>
        <dbReference type="Proteomes" id="UP001232245"/>
    </source>
</evidence>
<name>A0ABT9Z6H6_9BACI</name>
<dbReference type="CDD" id="cd04301">
    <property type="entry name" value="NAT_SF"/>
    <property type="match status" value="2"/>
</dbReference>
<dbReference type="Proteomes" id="UP001232245">
    <property type="component" value="Unassembled WGS sequence"/>
</dbReference>
<dbReference type="InterPro" id="IPR050680">
    <property type="entry name" value="YpeA/RimI_acetyltransf"/>
</dbReference>
<keyword evidence="2" id="KW-0012">Acyltransferase</keyword>
<dbReference type="Gene3D" id="3.40.630.30">
    <property type="match status" value="2"/>
</dbReference>
<accession>A0ABT9Z6H6</accession>
<evidence type="ECO:0000256" key="1">
    <source>
        <dbReference type="ARBA" id="ARBA00022679"/>
    </source>
</evidence>
<keyword evidence="5" id="KW-1185">Reference proteome</keyword>
<evidence type="ECO:0000313" key="4">
    <source>
        <dbReference type="EMBL" id="MDQ0227863.1"/>
    </source>
</evidence>
<dbReference type="PROSITE" id="PS51186">
    <property type="entry name" value="GNAT"/>
    <property type="match status" value="2"/>
</dbReference>
<dbReference type="PANTHER" id="PTHR43420">
    <property type="entry name" value="ACETYLTRANSFERASE"/>
    <property type="match status" value="1"/>
</dbReference>
<proteinExistence type="predicted"/>
<feature type="domain" description="N-acetyltransferase" evidence="3">
    <location>
        <begin position="153"/>
        <end position="288"/>
    </location>
</feature>
<keyword evidence="1" id="KW-0808">Transferase</keyword>
<dbReference type="InterPro" id="IPR016181">
    <property type="entry name" value="Acyl_CoA_acyltransferase"/>
</dbReference>